<dbReference type="RefSeq" id="WP_188948356.1">
    <property type="nucleotide sequence ID" value="NZ_BMPH01000006.1"/>
</dbReference>
<evidence type="ECO:0000313" key="2">
    <source>
        <dbReference type="Proteomes" id="UP001195422"/>
    </source>
</evidence>
<gene>
    <name evidence="1" type="ORF">JOF39_002864</name>
</gene>
<keyword evidence="2" id="KW-1185">Reference proteome</keyword>
<proteinExistence type="predicted"/>
<protein>
    <submittedName>
        <fullName evidence="1">Uncharacterized protein</fullName>
    </submittedName>
</protein>
<organism evidence="1 2">
    <name type="scientific">Glutamicibacter protophormiae</name>
    <name type="common">Brevibacterium protophormiae</name>
    <dbReference type="NCBI Taxonomy" id="37930"/>
    <lineage>
        <taxon>Bacteria</taxon>
        <taxon>Bacillati</taxon>
        <taxon>Actinomycetota</taxon>
        <taxon>Actinomycetes</taxon>
        <taxon>Micrococcales</taxon>
        <taxon>Micrococcaceae</taxon>
        <taxon>Glutamicibacter</taxon>
    </lineage>
</organism>
<comment type="caution">
    <text evidence="1">The sequence shown here is derived from an EMBL/GenBank/DDBJ whole genome shotgun (WGS) entry which is preliminary data.</text>
</comment>
<sequence length="70" mass="7019">MVDSHLGVRSGTAKSFVVGRHVHAKVVNAAKDADGTAQLGSGDQLPRNAGLSAPGIAPAIDDVSARAVDD</sequence>
<dbReference type="Proteomes" id="UP001195422">
    <property type="component" value="Unassembled WGS sequence"/>
</dbReference>
<evidence type="ECO:0000313" key="1">
    <source>
        <dbReference type="EMBL" id="MBP2399783.1"/>
    </source>
</evidence>
<dbReference type="EMBL" id="JAGIOJ010000001">
    <property type="protein sequence ID" value="MBP2399783.1"/>
    <property type="molecule type" value="Genomic_DNA"/>
</dbReference>
<accession>A0ABS4XTF6</accession>
<reference evidence="1 2" key="1">
    <citation type="submission" date="2021-03" db="EMBL/GenBank/DDBJ databases">
        <title>Sequencing the genomes of 1000 actinobacteria strains.</title>
        <authorList>
            <person name="Klenk H.-P."/>
        </authorList>
    </citation>
    <scope>NUCLEOTIDE SEQUENCE [LARGE SCALE GENOMIC DNA]</scope>
    <source>
        <strain evidence="1 2">DSM 20168</strain>
    </source>
</reference>
<name>A0ABS4XTF6_GLUPR</name>